<evidence type="ECO:0000256" key="5">
    <source>
        <dbReference type="SAM" id="Phobius"/>
    </source>
</evidence>
<feature type="transmembrane region" description="Helical" evidence="5">
    <location>
        <begin position="181"/>
        <end position="200"/>
    </location>
</feature>
<dbReference type="InterPro" id="IPR037185">
    <property type="entry name" value="EmrE-like"/>
</dbReference>
<evidence type="ECO:0000313" key="7">
    <source>
        <dbReference type="EMBL" id="TFK44489.1"/>
    </source>
</evidence>
<dbReference type="EMBL" id="ML213590">
    <property type="protein sequence ID" value="TFK44489.1"/>
    <property type="molecule type" value="Genomic_DNA"/>
</dbReference>
<organism evidence="7 8">
    <name type="scientific">Crucibulum laeve</name>
    <dbReference type="NCBI Taxonomy" id="68775"/>
    <lineage>
        <taxon>Eukaryota</taxon>
        <taxon>Fungi</taxon>
        <taxon>Dikarya</taxon>
        <taxon>Basidiomycota</taxon>
        <taxon>Agaricomycotina</taxon>
        <taxon>Agaricomycetes</taxon>
        <taxon>Agaricomycetidae</taxon>
        <taxon>Agaricales</taxon>
        <taxon>Agaricineae</taxon>
        <taxon>Nidulariaceae</taxon>
        <taxon>Crucibulum</taxon>
    </lineage>
</organism>
<feature type="domain" description="Sugar phosphate transporter" evidence="6">
    <location>
        <begin position="61"/>
        <end position="356"/>
    </location>
</feature>
<dbReference type="OrthoDB" id="18894at2759"/>
<dbReference type="InterPro" id="IPR004853">
    <property type="entry name" value="Sugar_P_trans_dom"/>
</dbReference>
<dbReference type="Pfam" id="PF03151">
    <property type="entry name" value="TPT"/>
    <property type="match status" value="1"/>
</dbReference>
<feature type="transmembrane region" description="Helical" evidence="5">
    <location>
        <begin position="207"/>
        <end position="227"/>
    </location>
</feature>
<feature type="transmembrane region" description="Helical" evidence="5">
    <location>
        <begin position="56"/>
        <end position="76"/>
    </location>
</feature>
<reference evidence="7 8" key="1">
    <citation type="journal article" date="2019" name="Nat. Ecol. Evol.">
        <title>Megaphylogeny resolves global patterns of mushroom evolution.</title>
        <authorList>
            <person name="Varga T."/>
            <person name="Krizsan K."/>
            <person name="Foldi C."/>
            <person name="Dima B."/>
            <person name="Sanchez-Garcia M."/>
            <person name="Sanchez-Ramirez S."/>
            <person name="Szollosi G.J."/>
            <person name="Szarkandi J.G."/>
            <person name="Papp V."/>
            <person name="Albert L."/>
            <person name="Andreopoulos W."/>
            <person name="Angelini C."/>
            <person name="Antonin V."/>
            <person name="Barry K.W."/>
            <person name="Bougher N.L."/>
            <person name="Buchanan P."/>
            <person name="Buyck B."/>
            <person name="Bense V."/>
            <person name="Catcheside P."/>
            <person name="Chovatia M."/>
            <person name="Cooper J."/>
            <person name="Damon W."/>
            <person name="Desjardin D."/>
            <person name="Finy P."/>
            <person name="Geml J."/>
            <person name="Haridas S."/>
            <person name="Hughes K."/>
            <person name="Justo A."/>
            <person name="Karasinski D."/>
            <person name="Kautmanova I."/>
            <person name="Kiss B."/>
            <person name="Kocsube S."/>
            <person name="Kotiranta H."/>
            <person name="LaButti K.M."/>
            <person name="Lechner B.E."/>
            <person name="Liimatainen K."/>
            <person name="Lipzen A."/>
            <person name="Lukacs Z."/>
            <person name="Mihaltcheva S."/>
            <person name="Morgado L.N."/>
            <person name="Niskanen T."/>
            <person name="Noordeloos M.E."/>
            <person name="Ohm R.A."/>
            <person name="Ortiz-Santana B."/>
            <person name="Ovrebo C."/>
            <person name="Racz N."/>
            <person name="Riley R."/>
            <person name="Savchenko A."/>
            <person name="Shiryaev A."/>
            <person name="Soop K."/>
            <person name="Spirin V."/>
            <person name="Szebenyi C."/>
            <person name="Tomsovsky M."/>
            <person name="Tulloss R.E."/>
            <person name="Uehling J."/>
            <person name="Grigoriev I.V."/>
            <person name="Vagvolgyi C."/>
            <person name="Papp T."/>
            <person name="Martin F.M."/>
            <person name="Miettinen O."/>
            <person name="Hibbett D.S."/>
            <person name="Nagy L.G."/>
        </authorList>
    </citation>
    <scope>NUCLEOTIDE SEQUENCE [LARGE SCALE GENOMIC DNA]</scope>
    <source>
        <strain evidence="7 8">CBS 166.37</strain>
    </source>
</reference>
<dbReference type="GO" id="GO:0016020">
    <property type="term" value="C:membrane"/>
    <property type="evidence" value="ECO:0007669"/>
    <property type="project" value="UniProtKB-SubCell"/>
</dbReference>
<dbReference type="InterPro" id="IPR050186">
    <property type="entry name" value="TPT_transporter"/>
</dbReference>
<feature type="transmembrane region" description="Helical" evidence="5">
    <location>
        <begin position="88"/>
        <end position="109"/>
    </location>
</feature>
<evidence type="ECO:0000256" key="2">
    <source>
        <dbReference type="ARBA" id="ARBA00022692"/>
    </source>
</evidence>
<dbReference type="AlphaFoldDB" id="A0A5C3MGD6"/>
<proteinExistence type="predicted"/>
<gene>
    <name evidence="7" type="ORF">BDQ12DRAFT_593523</name>
</gene>
<name>A0A5C3MGD6_9AGAR</name>
<evidence type="ECO:0000313" key="8">
    <source>
        <dbReference type="Proteomes" id="UP000308652"/>
    </source>
</evidence>
<dbReference type="PANTHER" id="PTHR11132">
    <property type="entry name" value="SOLUTE CARRIER FAMILY 35"/>
    <property type="match status" value="1"/>
</dbReference>
<keyword evidence="3 5" id="KW-1133">Transmembrane helix</keyword>
<keyword evidence="8" id="KW-1185">Reference proteome</keyword>
<feature type="transmembrane region" description="Helical" evidence="5">
    <location>
        <begin position="155"/>
        <end position="175"/>
    </location>
</feature>
<feature type="transmembrane region" description="Helical" evidence="5">
    <location>
        <begin position="341"/>
        <end position="358"/>
    </location>
</feature>
<feature type="transmembrane region" description="Helical" evidence="5">
    <location>
        <begin position="247"/>
        <end position="265"/>
    </location>
</feature>
<sequence>MERQYNTTLDEYSRVEPLASSSRASLSYEEDGVTPDTANVHLASLDEKKRLWWRNATINTLFIASWFFFATILSVYNKWMFSPSHFGFPSPLFVTTGHMFVQFILAMILRTLWPRKFRPEHNPQPKDYSLKVIPTAIATSLDIGLSNLSLKTITLSFYTMCKSSSLIFVLLFAFLFRLETFSWRLIGVIFLIFSGVLLMVATETHFILEGFLLVLSASGLGGLRWSLTQLLLKNKKVGLDNPAATVYWLSPVMGVTLAIISVLLGEWSKLFGTEFFRGAAQTIKTVLFLTAPGAIAFCMVLSEFYIIQRTGVVPMSIAGIAKEVTTITISAWFFNDQLTPLNITGVMITICGICLFTFHKYRKSIKSTVPLDAHGNPIQAEDEWLDEIDGFDGYDRGETTRLTSVPHVRDSEQVCVYSISCRL</sequence>
<keyword evidence="4 5" id="KW-0472">Membrane</keyword>
<evidence type="ECO:0000256" key="4">
    <source>
        <dbReference type="ARBA" id="ARBA00023136"/>
    </source>
</evidence>
<evidence type="ECO:0000256" key="3">
    <source>
        <dbReference type="ARBA" id="ARBA00022989"/>
    </source>
</evidence>
<comment type="subcellular location">
    <subcellularLocation>
        <location evidence="1">Membrane</location>
        <topology evidence="1">Multi-pass membrane protein</topology>
    </subcellularLocation>
</comment>
<accession>A0A5C3MGD6</accession>
<dbReference type="Proteomes" id="UP000308652">
    <property type="component" value="Unassembled WGS sequence"/>
</dbReference>
<protein>
    <submittedName>
        <fullName evidence="7">Triose-phosphate transporter family-domain-containing protein</fullName>
    </submittedName>
</protein>
<dbReference type="STRING" id="68775.A0A5C3MGD6"/>
<keyword evidence="2 5" id="KW-0812">Transmembrane</keyword>
<dbReference type="SUPFAM" id="SSF103481">
    <property type="entry name" value="Multidrug resistance efflux transporter EmrE"/>
    <property type="match status" value="2"/>
</dbReference>
<evidence type="ECO:0000259" key="6">
    <source>
        <dbReference type="Pfam" id="PF03151"/>
    </source>
</evidence>
<evidence type="ECO:0000256" key="1">
    <source>
        <dbReference type="ARBA" id="ARBA00004141"/>
    </source>
</evidence>
<feature type="transmembrane region" description="Helical" evidence="5">
    <location>
        <begin position="286"/>
        <end position="307"/>
    </location>
</feature>